<evidence type="ECO:0000313" key="2">
    <source>
        <dbReference type="Proteomes" id="UP000280434"/>
    </source>
</evidence>
<reference evidence="1 2" key="1">
    <citation type="submission" date="2018-10" db="EMBL/GenBank/DDBJ databases">
        <title>Paraburkholderia sp. 7MK8-2, isolated from soil.</title>
        <authorList>
            <person name="Gao Z.-H."/>
            <person name="Qiu L.-H."/>
        </authorList>
    </citation>
    <scope>NUCLEOTIDE SEQUENCE [LARGE SCALE GENOMIC DNA]</scope>
    <source>
        <strain evidence="1 2">7MK8-2</strain>
    </source>
</reference>
<comment type="caution">
    <text evidence="1">The sequence shown here is derived from an EMBL/GenBank/DDBJ whole genome shotgun (WGS) entry which is preliminary data.</text>
</comment>
<accession>A0A494XFF5</accession>
<name>A0A494XFF5_9BURK</name>
<dbReference type="EMBL" id="RBZV01000006">
    <property type="protein sequence ID" value="RKP46824.1"/>
    <property type="molecule type" value="Genomic_DNA"/>
</dbReference>
<dbReference type="Proteomes" id="UP000280434">
    <property type="component" value="Unassembled WGS sequence"/>
</dbReference>
<dbReference type="AlphaFoldDB" id="A0A494XFF5"/>
<keyword evidence="2" id="KW-1185">Reference proteome</keyword>
<protein>
    <submittedName>
        <fullName evidence="1">Uncharacterized protein</fullName>
    </submittedName>
</protein>
<gene>
    <name evidence="1" type="ORF">D7S89_15790</name>
</gene>
<dbReference type="OrthoDB" id="8780071at2"/>
<organism evidence="1 2">
    <name type="scientific">Trinickia fusca</name>
    <dbReference type="NCBI Taxonomy" id="2419777"/>
    <lineage>
        <taxon>Bacteria</taxon>
        <taxon>Pseudomonadati</taxon>
        <taxon>Pseudomonadota</taxon>
        <taxon>Betaproteobacteria</taxon>
        <taxon>Burkholderiales</taxon>
        <taxon>Burkholderiaceae</taxon>
        <taxon>Trinickia</taxon>
    </lineage>
</organism>
<proteinExistence type="predicted"/>
<evidence type="ECO:0000313" key="1">
    <source>
        <dbReference type="EMBL" id="RKP46824.1"/>
    </source>
</evidence>
<sequence length="276" mass="29156">MSDTTPIPSDVAVRLNYHDGMFLTAQNMTVEQNYFSNWIKYQNRYLYTPGVLSGLVVTLQGNALIVASGAGFDENGDFLIFPGTSGNMMGPASNFGNPYGLYLAYPLTGNTTSDYVDEAAVLQNGYLSPSLPNAILLAEVQLDPTNDGVIQSFTDKRVGVTSRLPVTLDTQPAAASAPVPNLNGALAGTVTADTSALSRPGDSVSLTVPYRADRAQAFSVPPTVNVTVLGRTPYAVNVSEVGTAQFTLGLTAVQTRTDTTPTTQVSWLVLPASSTF</sequence>
<dbReference type="RefSeq" id="WP_121278652.1">
    <property type="nucleotide sequence ID" value="NZ_RBZV01000006.1"/>
</dbReference>